<keyword evidence="3" id="KW-0732">Signal</keyword>
<name>A0ABV7ENS6_9GAMM</name>
<keyword evidence="5" id="KW-1185">Reference proteome</keyword>
<feature type="signal peptide" evidence="3">
    <location>
        <begin position="1"/>
        <end position="25"/>
    </location>
</feature>
<accession>A0ABV7ENS6</accession>
<evidence type="ECO:0000256" key="2">
    <source>
        <dbReference type="ARBA" id="ARBA00022525"/>
    </source>
</evidence>
<dbReference type="EMBL" id="JBHRSS010000004">
    <property type="protein sequence ID" value="MFC3104374.1"/>
    <property type="molecule type" value="Genomic_DNA"/>
</dbReference>
<keyword evidence="2" id="KW-0964">Secreted</keyword>
<dbReference type="PANTHER" id="PTHR10009:SF18">
    <property type="entry name" value="PROTEIN YELLOW-LIKE PROTEIN"/>
    <property type="match status" value="1"/>
</dbReference>
<dbReference type="SUPFAM" id="SSF63829">
    <property type="entry name" value="Calcium-dependent phosphotriesterase"/>
    <property type="match status" value="1"/>
</dbReference>
<reference evidence="5" key="1">
    <citation type="journal article" date="2019" name="Int. J. Syst. Evol. Microbiol.">
        <title>The Global Catalogue of Microorganisms (GCM) 10K type strain sequencing project: providing services to taxonomists for standard genome sequencing and annotation.</title>
        <authorList>
            <consortium name="The Broad Institute Genomics Platform"/>
            <consortium name="The Broad Institute Genome Sequencing Center for Infectious Disease"/>
            <person name="Wu L."/>
            <person name="Ma J."/>
        </authorList>
    </citation>
    <scope>NUCLEOTIDE SEQUENCE [LARGE SCALE GENOMIC DNA]</scope>
    <source>
        <strain evidence="5">KCTC 52640</strain>
    </source>
</reference>
<evidence type="ECO:0000256" key="1">
    <source>
        <dbReference type="ARBA" id="ARBA00004613"/>
    </source>
</evidence>
<organism evidence="4 5">
    <name type="scientific">Salinisphaera aquimarina</name>
    <dbReference type="NCBI Taxonomy" id="2094031"/>
    <lineage>
        <taxon>Bacteria</taxon>
        <taxon>Pseudomonadati</taxon>
        <taxon>Pseudomonadota</taxon>
        <taxon>Gammaproteobacteria</taxon>
        <taxon>Salinisphaerales</taxon>
        <taxon>Salinisphaeraceae</taxon>
        <taxon>Salinisphaera</taxon>
    </lineage>
</organism>
<protein>
    <submittedName>
        <fullName evidence="4">L-dopachrome tautomerase-related protein</fullName>
    </submittedName>
</protein>
<proteinExistence type="predicted"/>
<dbReference type="Pfam" id="PF03022">
    <property type="entry name" value="MRJP"/>
    <property type="match status" value="1"/>
</dbReference>
<dbReference type="InterPro" id="IPR011042">
    <property type="entry name" value="6-blade_b-propeller_TolB-like"/>
</dbReference>
<dbReference type="Proteomes" id="UP001595462">
    <property type="component" value="Unassembled WGS sequence"/>
</dbReference>
<evidence type="ECO:0000313" key="4">
    <source>
        <dbReference type="EMBL" id="MFC3104374.1"/>
    </source>
</evidence>
<comment type="subcellular location">
    <subcellularLocation>
        <location evidence="1">Secreted</location>
    </subcellularLocation>
</comment>
<dbReference type="Gene3D" id="2.120.10.30">
    <property type="entry name" value="TolB, C-terminal domain"/>
    <property type="match status" value="1"/>
</dbReference>
<dbReference type="PANTHER" id="PTHR10009">
    <property type="entry name" value="PROTEIN YELLOW-RELATED"/>
    <property type="match status" value="1"/>
</dbReference>
<gene>
    <name evidence="4" type="ORF">ACFOSU_10790</name>
</gene>
<feature type="chain" id="PRO_5045297494" evidence="3">
    <location>
        <begin position="26"/>
        <end position="393"/>
    </location>
</feature>
<dbReference type="InterPro" id="IPR017996">
    <property type="entry name" value="MRJP/yellow-related"/>
</dbReference>
<evidence type="ECO:0000256" key="3">
    <source>
        <dbReference type="SAM" id="SignalP"/>
    </source>
</evidence>
<comment type="caution">
    <text evidence="4">The sequence shown here is derived from an EMBL/GenBank/DDBJ whole genome shotgun (WGS) entry which is preliminary data.</text>
</comment>
<sequence>MSRSSPASWIAVAFCGVLSMSTAWAASNTHHASALDADSAAATQNENTLEAVASFGDDFKLVGIGVSSSGRIFASAPSGGLNSGTSLVEVDPDTGKSTPYPNIEWNQFQSDAPGKHQWIAVQALWVDADDHLWTLDKSSPKLDAAQWPPKLVEFDLSTHKVVQEYTFENTITPKDSLNDVRVDLKHGYAYLTDAANQGGLVVLNLKTCKSRLVLAGDRSSVAESGQHLMFDSRIARRKDGKILVLQSDGIALSPDRKWVYYRPLTDHNYWRIPTTSLIDESLSSKELAASKQFLGTDVMSGGIEMDDDGVLYAGDLEKRTVVALTPVEKDDEPRLESTVLVKPHPELAWADGFAVHDGYLYIADSHLNEVAFSNGYPREGRFTIFRVKLLNRG</sequence>
<evidence type="ECO:0000313" key="5">
    <source>
        <dbReference type="Proteomes" id="UP001595462"/>
    </source>
</evidence>
<dbReference type="RefSeq" id="WP_380689442.1">
    <property type="nucleotide sequence ID" value="NZ_JBHRSS010000004.1"/>
</dbReference>